<evidence type="ECO:0000256" key="10">
    <source>
        <dbReference type="ARBA" id="ARBA00032441"/>
    </source>
</evidence>
<evidence type="ECO:0000313" key="11">
    <source>
        <dbReference type="EMBL" id="KRO62321.1"/>
    </source>
</evidence>
<keyword evidence="8" id="KW-0067">ATP-binding</keyword>
<sequence length="144" mass="15957">MTTSAKFSPDETCADASATRDHAARHLSRFPPGTILRLHGPLGAGKSEWVRGLAQALGVTGEIPSPTFTLCQPLRGGRLPLEHWDLYRLEKARDWDSLGWPDCLITSGLVAIEWPDRYPGLWPKNTLDLQITPQSDGSRLLSWI</sequence>
<evidence type="ECO:0000313" key="12">
    <source>
        <dbReference type="Proteomes" id="UP000051269"/>
    </source>
</evidence>
<comment type="similarity">
    <text evidence="2">Belongs to the TsaE family.</text>
</comment>
<keyword evidence="7" id="KW-0547">Nucleotide-binding</keyword>
<keyword evidence="4" id="KW-0963">Cytoplasm</keyword>
<evidence type="ECO:0000256" key="9">
    <source>
        <dbReference type="ARBA" id="ARBA00022842"/>
    </source>
</evidence>
<evidence type="ECO:0000256" key="1">
    <source>
        <dbReference type="ARBA" id="ARBA00004496"/>
    </source>
</evidence>
<dbReference type="InterPro" id="IPR003442">
    <property type="entry name" value="T6A_TsaE"/>
</dbReference>
<dbReference type="GO" id="GO:0005524">
    <property type="term" value="F:ATP binding"/>
    <property type="evidence" value="ECO:0007669"/>
    <property type="project" value="UniProtKB-KW"/>
</dbReference>
<dbReference type="AlphaFoldDB" id="A0A0R2RIW5"/>
<dbReference type="GO" id="GO:0002949">
    <property type="term" value="P:tRNA threonylcarbamoyladenosine modification"/>
    <property type="evidence" value="ECO:0007669"/>
    <property type="project" value="InterPro"/>
</dbReference>
<comment type="caution">
    <text evidence="11">The sequence shown here is derived from an EMBL/GenBank/DDBJ whole genome shotgun (WGS) entry which is preliminary data.</text>
</comment>
<keyword evidence="5" id="KW-0819">tRNA processing</keyword>
<comment type="subcellular location">
    <subcellularLocation>
        <location evidence="1">Cytoplasm</location>
    </subcellularLocation>
</comment>
<evidence type="ECO:0000256" key="3">
    <source>
        <dbReference type="ARBA" id="ARBA00019010"/>
    </source>
</evidence>
<dbReference type="Gene3D" id="3.40.50.300">
    <property type="entry name" value="P-loop containing nucleotide triphosphate hydrolases"/>
    <property type="match status" value="1"/>
</dbReference>
<dbReference type="Proteomes" id="UP000051269">
    <property type="component" value="Unassembled WGS sequence"/>
</dbReference>
<dbReference type="GO" id="GO:0046872">
    <property type="term" value="F:metal ion binding"/>
    <property type="evidence" value="ECO:0007669"/>
    <property type="project" value="UniProtKB-KW"/>
</dbReference>
<protein>
    <recommendedName>
        <fullName evidence="3">tRNA threonylcarbamoyladenosine biosynthesis protein TsaE</fullName>
    </recommendedName>
    <alternativeName>
        <fullName evidence="10">t(6)A37 threonylcarbamoyladenosine biosynthesis protein TsaE</fullName>
    </alternativeName>
</protein>
<evidence type="ECO:0000256" key="4">
    <source>
        <dbReference type="ARBA" id="ARBA00022490"/>
    </source>
</evidence>
<gene>
    <name evidence="11" type="ORF">ABR82_07020</name>
</gene>
<evidence type="ECO:0000256" key="8">
    <source>
        <dbReference type="ARBA" id="ARBA00022840"/>
    </source>
</evidence>
<keyword evidence="6" id="KW-0479">Metal-binding</keyword>
<evidence type="ECO:0000256" key="7">
    <source>
        <dbReference type="ARBA" id="ARBA00022741"/>
    </source>
</evidence>
<keyword evidence="9" id="KW-0460">Magnesium</keyword>
<accession>A0A0R2RIW5</accession>
<dbReference type="PANTHER" id="PTHR33540">
    <property type="entry name" value="TRNA THREONYLCARBAMOYLADENOSINE BIOSYNTHESIS PROTEIN TSAE"/>
    <property type="match status" value="1"/>
</dbReference>
<reference evidence="11 12" key="1">
    <citation type="submission" date="2015-10" db="EMBL/GenBank/DDBJ databases">
        <title>Metagenome-Assembled Genomes uncover a global brackish microbiome.</title>
        <authorList>
            <person name="Hugerth L.W."/>
            <person name="Larsson J."/>
            <person name="Alneberg J."/>
            <person name="Lindh M.V."/>
            <person name="Legrand C."/>
            <person name="Pinhassi J."/>
            <person name="Andersson A.F."/>
        </authorList>
    </citation>
    <scope>NUCLEOTIDE SEQUENCE [LARGE SCALE GENOMIC DNA]</scope>
    <source>
        <strain evidence="11">BACL18 MAG-120507-bin52</strain>
    </source>
</reference>
<proteinExistence type="inferred from homology"/>
<evidence type="ECO:0000256" key="2">
    <source>
        <dbReference type="ARBA" id="ARBA00007599"/>
    </source>
</evidence>
<dbReference type="SUPFAM" id="SSF52540">
    <property type="entry name" value="P-loop containing nucleoside triphosphate hydrolases"/>
    <property type="match status" value="1"/>
</dbReference>
<dbReference type="NCBIfam" id="TIGR00150">
    <property type="entry name" value="T6A_YjeE"/>
    <property type="match status" value="1"/>
</dbReference>
<dbReference type="PANTHER" id="PTHR33540:SF2">
    <property type="entry name" value="TRNA THREONYLCARBAMOYLADENOSINE BIOSYNTHESIS PROTEIN TSAE"/>
    <property type="match status" value="1"/>
</dbReference>
<dbReference type="EMBL" id="LIBO01000095">
    <property type="protein sequence ID" value="KRO62321.1"/>
    <property type="molecule type" value="Genomic_DNA"/>
</dbReference>
<evidence type="ECO:0000256" key="6">
    <source>
        <dbReference type="ARBA" id="ARBA00022723"/>
    </source>
</evidence>
<dbReference type="GO" id="GO:0005737">
    <property type="term" value="C:cytoplasm"/>
    <property type="evidence" value="ECO:0007669"/>
    <property type="project" value="UniProtKB-SubCell"/>
</dbReference>
<evidence type="ECO:0000256" key="5">
    <source>
        <dbReference type="ARBA" id="ARBA00022694"/>
    </source>
</evidence>
<dbReference type="Pfam" id="PF02367">
    <property type="entry name" value="TsaE"/>
    <property type="match status" value="1"/>
</dbReference>
<organism evidence="11 12">
    <name type="scientific">Verrucomicrobia subdivision 6 bacterium BACL9 MAG-120507-bin52</name>
    <dbReference type="NCBI Taxonomy" id="1655590"/>
    <lineage>
        <taxon>Bacteria</taxon>
        <taxon>Pseudomonadati</taxon>
        <taxon>Verrucomicrobiota</taxon>
        <taxon>Verrucomicrobiia</taxon>
        <taxon>Verrucomicrobiales</taxon>
        <taxon>Verrucomicrobia subdivision 6</taxon>
    </lineage>
</organism>
<dbReference type="InterPro" id="IPR027417">
    <property type="entry name" value="P-loop_NTPase"/>
</dbReference>
<name>A0A0R2RIW5_9BACT</name>